<organism evidence="2">
    <name type="scientific">Streptomyces sp. NBC_00060</name>
    <dbReference type="NCBI Taxonomy" id="2975636"/>
    <lineage>
        <taxon>Bacteria</taxon>
        <taxon>Bacillati</taxon>
        <taxon>Actinomycetota</taxon>
        <taxon>Actinomycetes</taxon>
        <taxon>Kitasatosporales</taxon>
        <taxon>Streptomycetaceae</taxon>
        <taxon>Streptomyces</taxon>
    </lineage>
</organism>
<evidence type="ECO:0000259" key="1">
    <source>
        <dbReference type="Pfam" id="PF09250"/>
    </source>
</evidence>
<feature type="domain" description="DNA primase/polymerase bifunctional N-terminal" evidence="1">
    <location>
        <begin position="9"/>
        <end position="140"/>
    </location>
</feature>
<sequence>MQRMTKRGVGWLSAAAEEPTVCRAVWREDPRLPYLLPTGRLFDVVVVPQRVGLEVFDQLVRRQMPVGPVMTDRRAQQVGFFLNSEWRKPFEDFVCRETDSPPEYKYLDNGSYVVVPGPIPLAGDRYEWLRAPLRRPEANPQRPAALAVMLVAAADLVARVDHYGERYPTPAAVANKVLEEAGPDAQ</sequence>
<protein>
    <submittedName>
        <fullName evidence="2">Bifunctional DNA primase/polymerase</fullName>
    </submittedName>
</protein>
<reference evidence="2" key="1">
    <citation type="submission" date="2022-10" db="EMBL/GenBank/DDBJ databases">
        <title>The complete genomes of actinobacterial strains from the NBC collection.</title>
        <authorList>
            <person name="Joergensen T.S."/>
            <person name="Alvarez Arevalo M."/>
            <person name="Sterndorff E.B."/>
            <person name="Faurdal D."/>
            <person name="Vuksanovic O."/>
            <person name="Mourched A.-S."/>
            <person name="Charusanti P."/>
            <person name="Shaw S."/>
            <person name="Blin K."/>
            <person name="Weber T."/>
        </authorList>
    </citation>
    <scope>NUCLEOTIDE SEQUENCE</scope>
    <source>
        <strain evidence="2">NBC_00060</strain>
    </source>
</reference>
<dbReference type="AlphaFoldDB" id="A0AAU2GWX9"/>
<dbReference type="EMBL" id="CP108253">
    <property type="protein sequence ID" value="WTU40311.1"/>
    <property type="molecule type" value="Genomic_DNA"/>
</dbReference>
<name>A0AAU2GWX9_9ACTN</name>
<accession>A0AAU2GWX9</accession>
<gene>
    <name evidence="2" type="ORF">OHV25_12340</name>
</gene>
<proteinExistence type="predicted"/>
<dbReference type="InterPro" id="IPR015330">
    <property type="entry name" value="DNA_primase/pol_bifunc_N"/>
</dbReference>
<evidence type="ECO:0000313" key="2">
    <source>
        <dbReference type="EMBL" id="WTU40311.1"/>
    </source>
</evidence>
<dbReference type="Pfam" id="PF09250">
    <property type="entry name" value="Prim-Pol"/>
    <property type="match status" value="1"/>
</dbReference>